<keyword evidence="21" id="KW-1185">Reference proteome</keyword>
<gene>
    <name evidence="17 20" type="primary">aroB</name>
    <name evidence="20" type="ORF">H8Z77_01060</name>
</gene>
<keyword evidence="10 17" id="KW-0479">Metal-binding</keyword>
<evidence type="ECO:0000256" key="17">
    <source>
        <dbReference type="HAMAP-Rule" id="MF_00110"/>
    </source>
</evidence>
<evidence type="ECO:0000313" key="21">
    <source>
        <dbReference type="Proteomes" id="UP000649151"/>
    </source>
</evidence>
<dbReference type="GO" id="GO:0003856">
    <property type="term" value="F:3-dehydroquinate synthase activity"/>
    <property type="evidence" value="ECO:0007669"/>
    <property type="project" value="UniProtKB-EC"/>
</dbReference>
<evidence type="ECO:0000256" key="1">
    <source>
        <dbReference type="ARBA" id="ARBA00001393"/>
    </source>
</evidence>
<evidence type="ECO:0000256" key="5">
    <source>
        <dbReference type="ARBA" id="ARBA00005412"/>
    </source>
</evidence>
<evidence type="ECO:0000256" key="12">
    <source>
        <dbReference type="ARBA" id="ARBA00022833"/>
    </source>
</evidence>
<keyword evidence="11 17" id="KW-0547">Nucleotide-binding</keyword>
<dbReference type="Pfam" id="PF01761">
    <property type="entry name" value="DHQ_synthase"/>
    <property type="match status" value="1"/>
</dbReference>
<feature type="binding site" evidence="17">
    <location>
        <position position="258"/>
    </location>
    <ligand>
        <name>Zn(2+)</name>
        <dbReference type="ChEBI" id="CHEBI:29105"/>
    </ligand>
</feature>
<comment type="function">
    <text evidence="17">Catalyzes the conversion of 3-deoxy-D-arabino-heptulosonate 7-phosphate (DAHP) to dehydroquinate (DHQ).</text>
</comment>
<evidence type="ECO:0000313" key="20">
    <source>
        <dbReference type="EMBL" id="MBC5786616.1"/>
    </source>
</evidence>
<evidence type="ECO:0000256" key="10">
    <source>
        <dbReference type="ARBA" id="ARBA00022723"/>
    </source>
</evidence>
<keyword evidence="9 17" id="KW-0028">Amino-acid biosynthesis</keyword>
<keyword evidence="13 17" id="KW-0520">NAD</keyword>
<evidence type="ECO:0000256" key="8">
    <source>
        <dbReference type="ARBA" id="ARBA00022490"/>
    </source>
</evidence>
<comment type="caution">
    <text evidence="20">The sequence shown here is derived from an EMBL/GenBank/DDBJ whole genome shotgun (WGS) entry which is preliminary data.</text>
</comment>
<evidence type="ECO:0000256" key="13">
    <source>
        <dbReference type="ARBA" id="ARBA00023027"/>
    </source>
</evidence>
<keyword evidence="15 17" id="KW-0456">Lyase</keyword>
<comment type="catalytic activity">
    <reaction evidence="1 17">
        <text>7-phospho-2-dehydro-3-deoxy-D-arabino-heptonate = 3-dehydroquinate + phosphate</text>
        <dbReference type="Rhea" id="RHEA:21968"/>
        <dbReference type="ChEBI" id="CHEBI:32364"/>
        <dbReference type="ChEBI" id="CHEBI:43474"/>
        <dbReference type="ChEBI" id="CHEBI:58394"/>
        <dbReference type="EC" id="4.2.3.4"/>
    </reaction>
</comment>
<keyword evidence="12 17" id="KW-0862">Zinc</keyword>
<dbReference type="Gene3D" id="1.20.1090.10">
    <property type="entry name" value="Dehydroquinate synthase-like - alpha domain"/>
    <property type="match status" value="1"/>
</dbReference>
<feature type="domain" description="3-dehydroquinate synthase N-terminal" evidence="18">
    <location>
        <begin position="67"/>
        <end position="178"/>
    </location>
</feature>
<comment type="cofactor">
    <cofactor evidence="17">
        <name>Co(2+)</name>
        <dbReference type="ChEBI" id="CHEBI:48828"/>
    </cofactor>
    <cofactor evidence="17">
        <name>Zn(2+)</name>
        <dbReference type="ChEBI" id="CHEBI:29105"/>
    </cofactor>
    <text evidence="17">Binds 1 divalent metal cation per subunit. Can use either Co(2+) or Zn(2+).</text>
</comment>
<comment type="similarity">
    <text evidence="5 17">Belongs to the sugar phosphate cyclases superfamily. Dehydroquinate synthase family.</text>
</comment>
<keyword evidence="16 17" id="KW-0170">Cobalt</keyword>
<evidence type="ECO:0000256" key="15">
    <source>
        <dbReference type="ARBA" id="ARBA00023239"/>
    </source>
</evidence>
<evidence type="ECO:0000256" key="11">
    <source>
        <dbReference type="ARBA" id="ARBA00022741"/>
    </source>
</evidence>
<evidence type="ECO:0000256" key="9">
    <source>
        <dbReference type="ARBA" id="ARBA00022605"/>
    </source>
</evidence>
<dbReference type="Pfam" id="PF24621">
    <property type="entry name" value="DHQS_C"/>
    <property type="match status" value="1"/>
</dbReference>
<dbReference type="HAMAP" id="MF_00110">
    <property type="entry name" value="DHQ_synthase"/>
    <property type="match status" value="1"/>
</dbReference>
<dbReference type="PANTHER" id="PTHR43622">
    <property type="entry name" value="3-DEHYDROQUINATE SYNTHASE"/>
    <property type="match status" value="1"/>
</dbReference>
<dbReference type="Gene3D" id="3.40.50.1970">
    <property type="match status" value="1"/>
</dbReference>
<dbReference type="InterPro" id="IPR016037">
    <property type="entry name" value="DHQ_synth_AroB"/>
</dbReference>
<dbReference type="PIRSF" id="PIRSF001455">
    <property type="entry name" value="DHQ_synth"/>
    <property type="match status" value="1"/>
</dbReference>
<organism evidence="20 21">
    <name type="scientific">Clostridium facile</name>
    <dbReference type="NCBI Taxonomy" id="2763035"/>
    <lineage>
        <taxon>Bacteria</taxon>
        <taxon>Bacillati</taxon>
        <taxon>Bacillota</taxon>
        <taxon>Clostridia</taxon>
        <taxon>Eubacteriales</taxon>
        <taxon>Clostridiaceae</taxon>
        <taxon>Clostridium</taxon>
    </lineage>
</organism>
<feature type="binding site" evidence="17">
    <location>
        <begin position="129"/>
        <end position="130"/>
    </location>
    <ligand>
        <name>NAD(+)</name>
        <dbReference type="ChEBI" id="CHEBI:57540"/>
    </ligand>
</feature>
<dbReference type="InterPro" id="IPR030960">
    <property type="entry name" value="DHQS/DOIS_N"/>
</dbReference>
<dbReference type="EMBL" id="JACOQK010000001">
    <property type="protein sequence ID" value="MBC5786616.1"/>
    <property type="molecule type" value="Genomic_DNA"/>
</dbReference>
<evidence type="ECO:0000256" key="6">
    <source>
        <dbReference type="ARBA" id="ARBA00013031"/>
    </source>
</evidence>
<dbReference type="PANTHER" id="PTHR43622:SF7">
    <property type="entry name" value="3-DEHYDROQUINATE SYNTHASE, CHLOROPLASTIC"/>
    <property type="match status" value="1"/>
</dbReference>
<feature type="binding site" evidence="17">
    <location>
        <position position="241"/>
    </location>
    <ligand>
        <name>Zn(2+)</name>
        <dbReference type="ChEBI" id="CHEBI:29105"/>
    </ligand>
</feature>
<evidence type="ECO:0000256" key="14">
    <source>
        <dbReference type="ARBA" id="ARBA00023141"/>
    </source>
</evidence>
<proteinExistence type="inferred from homology"/>
<sequence length="354" mass="39458">MKTISVKTGVPYEIYIQRGILQQTGSYTRTITDSDHAVIVTDDIVDKLYTQQVKASLEQEGFLVDVFVFPHGESSKSMQTLSNLFNFLTEKQITRKDFIVALGGGVVGDLAGFAAASYLRGIDFIQIPTTFLAQIDSSVGGKTAVDIEAGKNLVGAFHQPRLVLCDPDSLKTLSDEIFADGVAEAIKYGCIQSESLFDTLLNGDIQAHLEEIIFECISIKRDVVEQDEFDRGQRMLLNFGHTLGHAIEKIYHYETYTHGQAVAVGMCLITNLAEQYGLTEAGCSQKIRQACERYHLPVELNLSSEELVQNSLNDKKREKSNLNLILIHTIGKGYIYRVTVEEYKKFVSGEYQCK</sequence>
<evidence type="ECO:0000256" key="16">
    <source>
        <dbReference type="ARBA" id="ARBA00023285"/>
    </source>
</evidence>
<accession>A0ABR7INA8</accession>
<evidence type="ECO:0000256" key="7">
    <source>
        <dbReference type="ARBA" id="ARBA00017684"/>
    </source>
</evidence>
<dbReference type="CDD" id="cd08195">
    <property type="entry name" value="DHQS"/>
    <property type="match status" value="1"/>
</dbReference>
<feature type="binding site" evidence="17">
    <location>
        <position position="142"/>
    </location>
    <ligand>
        <name>NAD(+)</name>
        <dbReference type="ChEBI" id="CHEBI:57540"/>
    </ligand>
</feature>
<dbReference type="SUPFAM" id="SSF56796">
    <property type="entry name" value="Dehydroquinate synthase-like"/>
    <property type="match status" value="1"/>
</dbReference>
<protein>
    <recommendedName>
        <fullName evidence="7 17">3-dehydroquinate synthase</fullName>
        <shortName evidence="17">DHQS</shortName>
        <ecNumber evidence="6 17">4.2.3.4</ecNumber>
    </recommendedName>
</protein>
<comment type="cofactor">
    <cofactor evidence="2 17">
        <name>NAD(+)</name>
        <dbReference type="ChEBI" id="CHEBI:57540"/>
    </cofactor>
</comment>
<dbReference type="Proteomes" id="UP000649151">
    <property type="component" value="Unassembled WGS sequence"/>
</dbReference>
<dbReference type="NCBIfam" id="TIGR01357">
    <property type="entry name" value="aroB"/>
    <property type="match status" value="1"/>
</dbReference>
<dbReference type="RefSeq" id="WP_186995892.1">
    <property type="nucleotide sequence ID" value="NZ_JACOQK010000001.1"/>
</dbReference>
<comment type="subcellular location">
    <subcellularLocation>
        <location evidence="3 17">Cytoplasm</location>
    </subcellularLocation>
</comment>
<dbReference type="EC" id="4.2.3.4" evidence="6 17"/>
<evidence type="ECO:0000259" key="19">
    <source>
        <dbReference type="Pfam" id="PF24621"/>
    </source>
</evidence>
<dbReference type="InterPro" id="IPR056179">
    <property type="entry name" value="DHQS_C"/>
</dbReference>
<evidence type="ECO:0000256" key="3">
    <source>
        <dbReference type="ARBA" id="ARBA00004496"/>
    </source>
</evidence>
<feature type="binding site" evidence="17">
    <location>
        <position position="184"/>
    </location>
    <ligand>
        <name>Zn(2+)</name>
        <dbReference type="ChEBI" id="CHEBI:29105"/>
    </ligand>
</feature>
<keyword evidence="8 17" id="KW-0963">Cytoplasm</keyword>
<feature type="binding site" evidence="17">
    <location>
        <begin position="105"/>
        <end position="109"/>
    </location>
    <ligand>
        <name>NAD(+)</name>
        <dbReference type="ChEBI" id="CHEBI:57540"/>
    </ligand>
</feature>
<comment type="caution">
    <text evidence="17">Lacks conserved residue(s) required for the propagation of feature annotation.</text>
</comment>
<evidence type="ECO:0000256" key="2">
    <source>
        <dbReference type="ARBA" id="ARBA00001911"/>
    </source>
</evidence>
<evidence type="ECO:0000259" key="18">
    <source>
        <dbReference type="Pfam" id="PF01761"/>
    </source>
</evidence>
<dbReference type="InterPro" id="IPR030963">
    <property type="entry name" value="DHQ_synth_fam"/>
</dbReference>
<keyword evidence="14 17" id="KW-0057">Aromatic amino acid biosynthesis</keyword>
<reference evidence="20 21" key="1">
    <citation type="submission" date="2020-08" db="EMBL/GenBank/DDBJ databases">
        <title>Genome public.</title>
        <authorList>
            <person name="Liu C."/>
            <person name="Sun Q."/>
        </authorList>
    </citation>
    <scope>NUCLEOTIDE SEQUENCE [LARGE SCALE GENOMIC DNA]</scope>
    <source>
        <strain evidence="20 21">NSJ-27</strain>
    </source>
</reference>
<name>A0ABR7INA8_9CLOT</name>
<feature type="binding site" evidence="17">
    <location>
        <position position="151"/>
    </location>
    <ligand>
        <name>NAD(+)</name>
        <dbReference type="ChEBI" id="CHEBI:57540"/>
    </ligand>
</feature>
<evidence type="ECO:0000256" key="4">
    <source>
        <dbReference type="ARBA" id="ARBA00004661"/>
    </source>
</evidence>
<feature type="domain" description="3-dehydroquinate synthase C-terminal" evidence="19">
    <location>
        <begin position="181"/>
        <end position="316"/>
    </location>
</feature>
<dbReference type="InterPro" id="IPR050071">
    <property type="entry name" value="Dehydroquinate_synthase"/>
</dbReference>
<comment type="pathway">
    <text evidence="4 17">Metabolic intermediate biosynthesis; chorismate biosynthesis; chorismate from D-erythrose 4-phosphate and phosphoenolpyruvate: step 2/7.</text>
</comment>